<evidence type="ECO:0000313" key="2">
    <source>
        <dbReference type="Proteomes" id="UP000499080"/>
    </source>
</evidence>
<sequence length="88" mass="10008">MPSISRTASRQGSGHTSQSTVNFLEKIGQEMCIKTVLFTDIPAKSPDASSMDFCAFELFRRTLCKRQPATLCGLWMFRILEVLWHKSH</sequence>
<organism evidence="1 2">
    <name type="scientific">Araneus ventricosus</name>
    <name type="common">Orbweaver spider</name>
    <name type="synonym">Epeira ventricosa</name>
    <dbReference type="NCBI Taxonomy" id="182803"/>
    <lineage>
        <taxon>Eukaryota</taxon>
        <taxon>Metazoa</taxon>
        <taxon>Ecdysozoa</taxon>
        <taxon>Arthropoda</taxon>
        <taxon>Chelicerata</taxon>
        <taxon>Arachnida</taxon>
        <taxon>Araneae</taxon>
        <taxon>Araneomorphae</taxon>
        <taxon>Entelegynae</taxon>
        <taxon>Araneoidea</taxon>
        <taxon>Araneidae</taxon>
        <taxon>Araneus</taxon>
    </lineage>
</organism>
<name>A0A4Y2Q216_ARAVE</name>
<dbReference type="OrthoDB" id="8186282at2759"/>
<dbReference type="EMBL" id="BGPR01012508">
    <property type="protein sequence ID" value="GBN56366.1"/>
    <property type="molecule type" value="Genomic_DNA"/>
</dbReference>
<proteinExistence type="predicted"/>
<dbReference type="Proteomes" id="UP000499080">
    <property type="component" value="Unassembled WGS sequence"/>
</dbReference>
<reference evidence="1 2" key="1">
    <citation type="journal article" date="2019" name="Sci. Rep.">
        <title>Orb-weaving spider Araneus ventricosus genome elucidates the spidroin gene catalogue.</title>
        <authorList>
            <person name="Kono N."/>
            <person name="Nakamura H."/>
            <person name="Ohtoshi R."/>
            <person name="Moran D.A.P."/>
            <person name="Shinohara A."/>
            <person name="Yoshida Y."/>
            <person name="Fujiwara M."/>
            <person name="Mori M."/>
            <person name="Tomita M."/>
            <person name="Arakawa K."/>
        </authorList>
    </citation>
    <scope>NUCLEOTIDE SEQUENCE [LARGE SCALE GENOMIC DNA]</scope>
</reference>
<evidence type="ECO:0000313" key="1">
    <source>
        <dbReference type="EMBL" id="GBN56366.1"/>
    </source>
</evidence>
<comment type="caution">
    <text evidence="1">The sequence shown here is derived from an EMBL/GenBank/DDBJ whole genome shotgun (WGS) entry which is preliminary data.</text>
</comment>
<accession>A0A4Y2Q216</accession>
<gene>
    <name evidence="1" type="ORF">AVEN_173545_1</name>
</gene>
<keyword evidence="2" id="KW-1185">Reference proteome</keyword>
<protein>
    <submittedName>
        <fullName evidence="1">Uncharacterized protein</fullName>
    </submittedName>
</protein>
<dbReference type="AlphaFoldDB" id="A0A4Y2Q216"/>